<protein>
    <recommendedName>
        <fullName evidence="1">Helitron helicase-like domain-containing protein</fullName>
    </recommendedName>
</protein>
<evidence type="ECO:0000313" key="3">
    <source>
        <dbReference type="Proteomes" id="UP000297245"/>
    </source>
</evidence>
<dbReference type="Pfam" id="PF14214">
    <property type="entry name" value="Helitron_like_N"/>
    <property type="match status" value="1"/>
</dbReference>
<gene>
    <name evidence="2" type="ORF">K435DRAFT_692143</name>
</gene>
<accession>A0A4S8L137</accession>
<dbReference type="OrthoDB" id="432234at2759"/>
<sequence>MENHNVCSNDAIGFRNIDVKTHITHIFQSGPNRRFQTHLSFIFVMGNILQRRQTSFNARLAVKKSWFPRVNALLEKISDSTVESYTEKLKKNSFARPETEGEKAAADLINYVNYVAEHVPGSMAEIQSMREEMFSIVNTDGLPHIFLTLNPTDTNNPIAQVIAGRDVDLDKFFDDLKPGSENLERSTFISQNPVAAAEFFDISVKNLLE</sequence>
<feature type="non-terminal residue" evidence="2">
    <location>
        <position position="209"/>
    </location>
</feature>
<feature type="domain" description="Helitron helicase-like" evidence="1">
    <location>
        <begin position="25"/>
        <end position="208"/>
    </location>
</feature>
<evidence type="ECO:0000313" key="2">
    <source>
        <dbReference type="EMBL" id="THU82119.1"/>
    </source>
</evidence>
<dbReference type="EMBL" id="ML179756">
    <property type="protein sequence ID" value="THU82119.1"/>
    <property type="molecule type" value="Genomic_DNA"/>
</dbReference>
<dbReference type="Proteomes" id="UP000297245">
    <property type="component" value="Unassembled WGS sequence"/>
</dbReference>
<keyword evidence="3" id="KW-1185">Reference proteome</keyword>
<organism evidence="2 3">
    <name type="scientific">Dendrothele bispora (strain CBS 962.96)</name>
    <dbReference type="NCBI Taxonomy" id="1314807"/>
    <lineage>
        <taxon>Eukaryota</taxon>
        <taxon>Fungi</taxon>
        <taxon>Dikarya</taxon>
        <taxon>Basidiomycota</taxon>
        <taxon>Agaricomycotina</taxon>
        <taxon>Agaricomycetes</taxon>
        <taxon>Agaricomycetidae</taxon>
        <taxon>Agaricales</taxon>
        <taxon>Agaricales incertae sedis</taxon>
        <taxon>Dendrothele</taxon>
    </lineage>
</organism>
<name>A0A4S8L137_DENBC</name>
<dbReference type="AlphaFoldDB" id="A0A4S8L137"/>
<dbReference type="InterPro" id="IPR025476">
    <property type="entry name" value="Helitron_helicase-like"/>
</dbReference>
<proteinExistence type="predicted"/>
<reference evidence="2 3" key="1">
    <citation type="journal article" date="2019" name="Nat. Ecol. Evol.">
        <title>Megaphylogeny resolves global patterns of mushroom evolution.</title>
        <authorList>
            <person name="Varga T."/>
            <person name="Krizsan K."/>
            <person name="Foldi C."/>
            <person name="Dima B."/>
            <person name="Sanchez-Garcia M."/>
            <person name="Sanchez-Ramirez S."/>
            <person name="Szollosi G.J."/>
            <person name="Szarkandi J.G."/>
            <person name="Papp V."/>
            <person name="Albert L."/>
            <person name="Andreopoulos W."/>
            <person name="Angelini C."/>
            <person name="Antonin V."/>
            <person name="Barry K.W."/>
            <person name="Bougher N.L."/>
            <person name="Buchanan P."/>
            <person name="Buyck B."/>
            <person name="Bense V."/>
            <person name="Catcheside P."/>
            <person name="Chovatia M."/>
            <person name="Cooper J."/>
            <person name="Damon W."/>
            <person name="Desjardin D."/>
            <person name="Finy P."/>
            <person name="Geml J."/>
            <person name="Haridas S."/>
            <person name="Hughes K."/>
            <person name="Justo A."/>
            <person name="Karasinski D."/>
            <person name="Kautmanova I."/>
            <person name="Kiss B."/>
            <person name="Kocsube S."/>
            <person name="Kotiranta H."/>
            <person name="LaButti K.M."/>
            <person name="Lechner B.E."/>
            <person name="Liimatainen K."/>
            <person name="Lipzen A."/>
            <person name="Lukacs Z."/>
            <person name="Mihaltcheva S."/>
            <person name="Morgado L.N."/>
            <person name="Niskanen T."/>
            <person name="Noordeloos M.E."/>
            <person name="Ohm R.A."/>
            <person name="Ortiz-Santana B."/>
            <person name="Ovrebo C."/>
            <person name="Racz N."/>
            <person name="Riley R."/>
            <person name="Savchenko A."/>
            <person name="Shiryaev A."/>
            <person name="Soop K."/>
            <person name="Spirin V."/>
            <person name="Szebenyi C."/>
            <person name="Tomsovsky M."/>
            <person name="Tulloss R.E."/>
            <person name="Uehling J."/>
            <person name="Grigoriev I.V."/>
            <person name="Vagvolgyi C."/>
            <person name="Papp T."/>
            <person name="Martin F.M."/>
            <person name="Miettinen O."/>
            <person name="Hibbett D.S."/>
            <person name="Nagy L.G."/>
        </authorList>
    </citation>
    <scope>NUCLEOTIDE SEQUENCE [LARGE SCALE GENOMIC DNA]</scope>
    <source>
        <strain evidence="2 3">CBS 962.96</strain>
    </source>
</reference>
<evidence type="ECO:0000259" key="1">
    <source>
        <dbReference type="Pfam" id="PF14214"/>
    </source>
</evidence>